<comment type="caution">
    <text evidence="1">The sequence shown here is derived from an EMBL/GenBank/DDBJ whole genome shotgun (WGS) entry which is preliminary data.</text>
</comment>
<protein>
    <recommendedName>
        <fullName evidence="3">RNase H type-1 domain-containing protein</fullName>
    </recommendedName>
</protein>
<organism evidence="1 2">
    <name type="scientific">Gossypium stocksii</name>
    <dbReference type="NCBI Taxonomy" id="47602"/>
    <lineage>
        <taxon>Eukaryota</taxon>
        <taxon>Viridiplantae</taxon>
        <taxon>Streptophyta</taxon>
        <taxon>Embryophyta</taxon>
        <taxon>Tracheophyta</taxon>
        <taxon>Spermatophyta</taxon>
        <taxon>Magnoliopsida</taxon>
        <taxon>eudicotyledons</taxon>
        <taxon>Gunneridae</taxon>
        <taxon>Pentapetalae</taxon>
        <taxon>rosids</taxon>
        <taxon>malvids</taxon>
        <taxon>Malvales</taxon>
        <taxon>Malvaceae</taxon>
        <taxon>Malvoideae</taxon>
        <taxon>Gossypium</taxon>
    </lineage>
</organism>
<evidence type="ECO:0000313" key="1">
    <source>
        <dbReference type="EMBL" id="KAH1098813.1"/>
    </source>
</evidence>
<name>A0A9D3VXG5_9ROSI</name>
<dbReference type="EMBL" id="JAIQCV010000005">
    <property type="protein sequence ID" value="KAH1098813.1"/>
    <property type="molecule type" value="Genomic_DNA"/>
</dbReference>
<accession>A0A9D3VXG5</accession>
<reference evidence="1 2" key="1">
    <citation type="journal article" date="2021" name="Plant Biotechnol. J.">
        <title>Multi-omics assisted identification of the key and species-specific regulatory components of drought-tolerant mechanisms in Gossypium stocksii.</title>
        <authorList>
            <person name="Yu D."/>
            <person name="Ke L."/>
            <person name="Zhang D."/>
            <person name="Wu Y."/>
            <person name="Sun Y."/>
            <person name="Mei J."/>
            <person name="Sun J."/>
            <person name="Sun Y."/>
        </authorList>
    </citation>
    <scope>NUCLEOTIDE SEQUENCE [LARGE SCALE GENOMIC DNA]</scope>
    <source>
        <strain evidence="2">cv. E1</strain>
        <tissue evidence="1">Leaf</tissue>
    </source>
</reference>
<evidence type="ECO:0000313" key="2">
    <source>
        <dbReference type="Proteomes" id="UP000828251"/>
    </source>
</evidence>
<sequence>MICTYSLEVSQAIEDGQSRVSNSTLIRRILQFLDLIGQWRLRYVSREENKAIDFLAKISSDRKQAAQVFDEVSGELIAILKFVTASDVFVS</sequence>
<dbReference type="Proteomes" id="UP000828251">
    <property type="component" value="Unassembled WGS sequence"/>
</dbReference>
<dbReference type="AlphaFoldDB" id="A0A9D3VXG5"/>
<dbReference type="OrthoDB" id="998509at2759"/>
<keyword evidence="2" id="KW-1185">Reference proteome</keyword>
<evidence type="ECO:0008006" key="3">
    <source>
        <dbReference type="Google" id="ProtNLM"/>
    </source>
</evidence>
<gene>
    <name evidence="1" type="ORF">J1N35_015734</name>
</gene>
<proteinExistence type="predicted"/>